<dbReference type="Gene3D" id="3.10.129.10">
    <property type="entry name" value="Hotdog Thioesterase"/>
    <property type="match status" value="1"/>
</dbReference>
<dbReference type="EMBL" id="AM746676">
    <property type="protein sequence ID" value="CAN95393.1"/>
    <property type="molecule type" value="Genomic_DNA"/>
</dbReference>
<dbReference type="Proteomes" id="UP000002139">
    <property type="component" value="Chromosome"/>
</dbReference>
<name>A9FSG1_SORC5</name>
<proteinExistence type="predicted"/>
<dbReference type="BioCyc" id="SCEL448385:SCE_RS26830-MONOMER"/>
<dbReference type="InterPro" id="IPR027961">
    <property type="entry name" value="DUF4442"/>
</dbReference>
<evidence type="ECO:0008006" key="4">
    <source>
        <dbReference type="Google" id="ProtNLM"/>
    </source>
</evidence>
<dbReference type="KEGG" id="scl:sce5230"/>
<protein>
    <recommendedName>
        <fullName evidence="4">DUF4442 domain-containing protein</fullName>
    </recommendedName>
</protein>
<accession>A9FSG1</accession>
<evidence type="ECO:0000313" key="2">
    <source>
        <dbReference type="EMBL" id="CAN95393.1"/>
    </source>
</evidence>
<feature type="region of interest" description="Disordered" evidence="1">
    <location>
        <begin position="1"/>
        <end position="41"/>
    </location>
</feature>
<evidence type="ECO:0000256" key="1">
    <source>
        <dbReference type="SAM" id="MobiDB-lite"/>
    </source>
</evidence>
<evidence type="ECO:0000313" key="3">
    <source>
        <dbReference type="Proteomes" id="UP000002139"/>
    </source>
</evidence>
<keyword evidence="3" id="KW-1185">Reference proteome</keyword>
<dbReference type="CDD" id="cd03443">
    <property type="entry name" value="PaaI_thioesterase"/>
    <property type="match status" value="1"/>
</dbReference>
<dbReference type="AlphaFoldDB" id="A9FSG1"/>
<dbReference type="STRING" id="448385.sce5230"/>
<sequence>MPRMNRAAPRLRREEAPGRTGSPGIPGAPARDSRQAAAPAPRIQRMKLTDFSLASIAASSRRNTIRDVWDKLSVLPGGKRLFSRLIGAMAPYTGTIRAEVEVLERGRAEVSMRDRPGLRNHLRSVHAVALVNLAELTGNTALSYALPDDARFIVAGLSIEYVKKARGTIRAVCECPLPETSERREYDIPVSLRDATGAEVARAVLRSLVGPKKHP</sequence>
<organism evidence="2 3">
    <name type="scientific">Sorangium cellulosum (strain So ce56)</name>
    <name type="common">Polyangium cellulosum (strain So ce56)</name>
    <dbReference type="NCBI Taxonomy" id="448385"/>
    <lineage>
        <taxon>Bacteria</taxon>
        <taxon>Pseudomonadati</taxon>
        <taxon>Myxococcota</taxon>
        <taxon>Polyangia</taxon>
        <taxon>Polyangiales</taxon>
        <taxon>Polyangiaceae</taxon>
        <taxon>Sorangium</taxon>
    </lineage>
</organism>
<reference evidence="2 3" key="1">
    <citation type="journal article" date="2007" name="Nat. Biotechnol.">
        <title>Complete genome sequence of the myxobacterium Sorangium cellulosum.</title>
        <authorList>
            <person name="Schneiker S."/>
            <person name="Perlova O."/>
            <person name="Kaiser O."/>
            <person name="Gerth K."/>
            <person name="Alici A."/>
            <person name="Altmeyer M.O."/>
            <person name="Bartels D."/>
            <person name="Bekel T."/>
            <person name="Beyer S."/>
            <person name="Bode E."/>
            <person name="Bode H.B."/>
            <person name="Bolten C.J."/>
            <person name="Choudhuri J.V."/>
            <person name="Doss S."/>
            <person name="Elnakady Y.A."/>
            <person name="Frank B."/>
            <person name="Gaigalat L."/>
            <person name="Goesmann A."/>
            <person name="Groeger C."/>
            <person name="Gross F."/>
            <person name="Jelsbak L."/>
            <person name="Jelsbak L."/>
            <person name="Kalinowski J."/>
            <person name="Kegler C."/>
            <person name="Knauber T."/>
            <person name="Konietzny S."/>
            <person name="Kopp M."/>
            <person name="Krause L."/>
            <person name="Krug D."/>
            <person name="Linke B."/>
            <person name="Mahmud T."/>
            <person name="Martinez-Arias R."/>
            <person name="McHardy A.C."/>
            <person name="Merai M."/>
            <person name="Meyer F."/>
            <person name="Mormann S."/>
            <person name="Munoz-Dorado J."/>
            <person name="Perez J."/>
            <person name="Pradella S."/>
            <person name="Rachid S."/>
            <person name="Raddatz G."/>
            <person name="Rosenau F."/>
            <person name="Rueckert C."/>
            <person name="Sasse F."/>
            <person name="Scharfe M."/>
            <person name="Schuster S.C."/>
            <person name="Suen G."/>
            <person name="Treuner-Lange A."/>
            <person name="Velicer G.J."/>
            <person name="Vorholter F.-J."/>
            <person name="Weissman K.J."/>
            <person name="Welch R.D."/>
            <person name="Wenzel S.C."/>
            <person name="Whitworth D.E."/>
            <person name="Wilhelm S."/>
            <person name="Wittmann C."/>
            <person name="Bloecker H."/>
            <person name="Puehler A."/>
            <person name="Mueller R."/>
        </authorList>
    </citation>
    <scope>NUCLEOTIDE SEQUENCE [LARGE SCALE GENOMIC DNA]</scope>
    <source>
        <strain evidence="3">So ce56</strain>
    </source>
</reference>
<gene>
    <name evidence="2" type="ordered locus">sce5230</name>
</gene>
<dbReference type="InterPro" id="IPR029069">
    <property type="entry name" value="HotDog_dom_sf"/>
</dbReference>
<dbReference type="HOGENOM" id="CLU_102543_0_0_7"/>
<dbReference type="eggNOG" id="COG2050">
    <property type="taxonomic scope" value="Bacteria"/>
</dbReference>
<dbReference type="Pfam" id="PF14539">
    <property type="entry name" value="DUF4442"/>
    <property type="match status" value="1"/>
</dbReference>
<dbReference type="SUPFAM" id="SSF54637">
    <property type="entry name" value="Thioesterase/thiol ester dehydrase-isomerase"/>
    <property type="match status" value="1"/>
</dbReference>